<gene>
    <name evidence="2" type="ORF">FALBO_7081</name>
</gene>
<feature type="compositionally biased region" description="Acidic residues" evidence="1">
    <location>
        <begin position="117"/>
        <end position="138"/>
    </location>
</feature>
<feature type="compositionally biased region" description="Acidic residues" evidence="1">
    <location>
        <begin position="925"/>
        <end position="936"/>
    </location>
</feature>
<feature type="compositionally biased region" description="Acidic residues" evidence="1">
    <location>
        <begin position="534"/>
        <end position="547"/>
    </location>
</feature>
<feature type="compositionally biased region" description="Low complexity" evidence="1">
    <location>
        <begin position="372"/>
        <end position="383"/>
    </location>
</feature>
<evidence type="ECO:0000313" key="2">
    <source>
        <dbReference type="EMBL" id="KAF4466068.1"/>
    </source>
</evidence>
<feature type="compositionally biased region" description="Basic and acidic residues" evidence="1">
    <location>
        <begin position="604"/>
        <end position="622"/>
    </location>
</feature>
<feature type="region of interest" description="Disordered" evidence="1">
    <location>
        <begin position="738"/>
        <end position="781"/>
    </location>
</feature>
<feature type="region of interest" description="Disordered" evidence="1">
    <location>
        <begin position="976"/>
        <end position="1009"/>
    </location>
</feature>
<keyword evidence="3" id="KW-1185">Reference proteome</keyword>
<feature type="compositionally biased region" description="Polar residues" evidence="1">
    <location>
        <begin position="976"/>
        <end position="995"/>
    </location>
</feature>
<dbReference type="EMBL" id="JAADYS010000935">
    <property type="protein sequence ID" value="KAF4466068.1"/>
    <property type="molecule type" value="Genomic_DNA"/>
</dbReference>
<evidence type="ECO:0000313" key="3">
    <source>
        <dbReference type="Proteomes" id="UP000554235"/>
    </source>
</evidence>
<feature type="compositionally biased region" description="Polar residues" evidence="1">
    <location>
        <begin position="881"/>
        <end position="898"/>
    </location>
</feature>
<feature type="compositionally biased region" description="Polar residues" evidence="1">
    <location>
        <begin position="392"/>
        <end position="401"/>
    </location>
</feature>
<sequence length="1093" mass="118735">MSYYGYGHGPPHGYPSSQAYVYPTGQAYAAPTFHSTEAVEGQPAAYSHGVAEAYDYNHTAIPGLGMGFSQNTTSWPHDPSENQPARHGPLPLQRVADPPGNPTQDVEMSDHRQLDGGADDDALEEGELSEGELEDIYEPGEVNSTREDARGLQTSGNKPSVGRHQNFPRPLGAGSLSTDTAPVNGKSWNPEQFVRDRSGSYSPYLSPREIQSNGLENSTSHAQTPRSDIHPFAAEEVPPEHPVQPFSGNTPASQAEEIHADTVMSESKKRAQEAIIRLWPLNVRYQNYIQEGIDKTLLDELFRELGLDLAATVPAQEPPAQPTSPSLEVSKTIQDLPSHSVGPSDDVETSKNTDKAKARSEERKDRIARLLAAKNTKPTAPTTDESKPAKTTAVSQATTPNDKPDKTRTQSEKSKLIQQKMEALMKAREAKATSQAQVSLPHPPSTTPDSNNIPSIAPPDTTNLDEHPGDASERTDMIAGPSIPGLFLSSNAPSPVPNQRKRPVAADLNEYSTATVQKRPFGQTRESRPFLIDVSDDEDDAEMEIDSPELRPSSIQRPVTPGSRTTSFRDHPALPDSSSHHAVSSPKTVATPTTSANGMYDLESMNKKIEDMKRRIAEAEARKKAKQSSNGTPSLPQSQTQSKEGSVDTAAEPTPIISTTPGPRATIEKSRSTTPVSHQPSLHPPMKLARVRARHPQTRPPLRARVASERLPILEARRREQTEHLKHLQSEVARIEKEIQDSLAEEERLKEDVSQSESEPAPKQGEPRPNPIQGKAPGFDCRMKTSIELEFTPEFVSSQGLILCSAESLPVQPASDDSIATPTEKNMVPSSDEVEQDASMDESSSNDPSEAAETPQGYQDEPKQTHQAVGEEIASHDNHPLSASNSPGSTTHQPTSLDGTPRQDDQSKPTEPGDDVAMEEASSSSDEEDATEESSDGYEPTEAGIELPDPQSSPSQAPLADNAVLETNDADVQGVSITSPVTQPMSTGDRNTGSSPDREITIGEDDRSRRMPVEGTLTCRAATDDQILLQLGAYGNYEGEQKQQFVAGLRELLTDFRSRKVKDFQTISEGIIEYRAKFHDDKTKILPLGGVTI</sequence>
<organism evidence="2 3">
    <name type="scientific">Fusarium albosuccineum</name>
    <dbReference type="NCBI Taxonomy" id="1237068"/>
    <lineage>
        <taxon>Eukaryota</taxon>
        <taxon>Fungi</taxon>
        <taxon>Dikarya</taxon>
        <taxon>Ascomycota</taxon>
        <taxon>Pezizomycotina</taxon>
        <taxon>Sordariomycetes</taxon>
        <taxon>Hypocreomycetidae</taxon>
        <taxon>Hypocreales</taxon>
        <taxon>Nectriaceae</taxon>
        <taxon>Fusarium</taxon>
        <taxon>Fusarium decemcellulare species complex</taxon>
    </lineage>
</organism>
<feature type="region of interest" description="Disordered" evidence="1">
    <location>
        <begin position="69"/>
        <end position="226"/>
    </location>
</feature>
<feature type="compositionally biased region" description="Polar residues" evidence="1">
    <location>
        <begin position="175"/>
        <end position="190"/>
    </location>
</feature>
<feature type="compositionally biased region" description="Polar residues" evidence="1">
    <location>
        <begin position="199"/>
        <end position="226"/>
    </location>
</feature>
<name>A0A8H4PCT7_9HYPO</name>
<feature type="compositionally biased region" description="Polar residues" evidence="1">
    <location>
        <begin position="576"/>
        <end position="597"/>
    </location>
</feature>
<dbReference type="AlphaFoldDB" id="A0A8H4PCT7"/>
<proteinExistence type="predicted"/>
<comment type="caution">
    <text evidence="2">The sequence shown here is derived from an EMBL/GenBank/DDBJ whole genome shotgun (WGS) entry which is preliminary data.</text>
</comment>
<feature type="region of interest" description="Disordered" evidence="1">
    <location>
        <begin position="810"/>
        <end position="958"/>
    </location>
</feature>
<feature type="compositionally biased region" description="Polar residues" evidence="1">
    <location>
        <begin position="627"/>
        <end position="644"/>
    </location>
</feature>
<accession>A0A8H4PCT7</accession>
<feature type="compositionally biased region" description="Basic and acidic residues" evidence="1">
    <location>
        <begin position="738"/>
        <end position="753"/>
    </location>
</feature>
<evidence type="ECO:0000256" key="1">
    <source>
        <dbReference type="SAM" id="MobiDB-lite"/>
    </source>
</evidence>
<dbReference type="OrthoDB" id="1922977at2759"/>
<reference evidence="2 3" key="1">
    <citation type="submission" date="2020-01" db="EMBL/GenBank/DDBJ databases">
        <title>Identification and distribution of gene clusters putatively required for synthesis of sphingolipid metabolism inhibitors in phylogenetically diverse species of the filamentous fungus Fusarium.</title>
        <authorList>
            <person name="Kim H.-S."/>
            <person name="Busman M."/>
            <person name="Brown D.W."/>
            <person name="Divon H."/>
            <person name="Uhlig S."/>
            <person name="Proctor R.H."/>
        </authorList>
    </citation>
    <scope>NUCLEOTIDE SEQUENCE [LARGE SCALE GENOMIC DNA]</scope>
    <source>
        <strain evidence="2 3">NRRL 20459</strain>
    </source>
</reference>
<feature type="compositionally biased region" description="Basic and acidic residues" evidence="1">
    <location>
        <begin position="996"/>
        <end position="1009"/>
    </location>
</feature>
<feature type="compositionally biased region" description="Basic and acidic residues" evidence="1">
    <location>
        <begin position="464"/>
        <end position="476"/>
    </location>
</feature>
<feature type="region of interest" description="Disordered" evidence="1">
    <location>
        <begin position="335"/>
        <end position="707"/>
    </location>
</feature>
<dbReference type="Proteomes" id="UP000554235">
    <property type="component" value="Unassembled WGS sequence"/>
</dbReference>
<protein>
    <submittedName>
        <fullName evidence="2">Uncharacterized protein</fullName>
    </submittedName>
</protein>
<feature type="compositionally biased region" description="Polar residues" evidence="1">
    <location>
        <begin position="553"/>
        <end position="566"/>
    </location>
</feature>
<feature type="compositionally biased region" description="Basic and acidic residues" evidence="1">
    <location>
        <begin position="348"/>
        <end position="368"/>
    </location>
</feature>
<feature type="compositionally biased region" description="Basic and acidic residues" evidence="1">
    <location>
        <begin position="402"/>
        <end position="415"/>
    </location>
</feature>